<accession>A0A167GN56</accession>
<dbReference type="AlphaFoldDB" id="A0A167GN56"/>
<evidence type="ECO:0000313" key="3">
    <source>
        <dbReference type="Proteomes" id="UP000076738"/>
    </source>
</evidence>
<evidence type="ECO:0000313" key="2">
    <source>
        <dbReference type="EMBL" id="KZO90734.1"/>
    </source>
</evidence>
<reference evidence="2 3" key="1">
    <citation type="journal article" date="2016" name="Mol. Biol. Evol.">
        <title>Comparative Genomics of Early-Diverging Mushroom-Forming Fungi Provides Insights into the Origins of Lignocellulose Decay Capabilities.</title>
        <authorList>
            <person name="Nagy L.G."/>
            <person name="Riley R."/>
            <person name="Tritt A."/>
            <person name="Adam C."/>
            <person name="Daum C."/>
            <person name="Floudas D."/>
            <person name="Sun H."/>
            <person name="Yadav J.S."/>
            <person name="Pangilinan J."/>
            <person name="Larsson K.H."/>
            <person name="Matsuura K."/>
            <person name="Barry K."/>
            <person name="Labutti K."/>
            <person name="Kuo R."/>
            <person name="Ohm R.A."/>
            <person name="Bhattacharya S.S."/>
            <person name="Shirouzu T."/>
            <person name="Yoshinaga Y."/>
            <person name="Martin F.M."/>
            <person name="Grigoriev I.V."/>
            <person name="Hibbett D.S."/>
        </authorList>
    </citation>
    <scope>NUCLEOTIDE SEQUENCE [LARGE SCALE GENOMIC DNA]</scope>
    <source>
        <strain evidence="2 3">TUFC12733</strain>
    </source>
</reference>
<dbReference type="EMBL" id="KV417335">
    <property type="protein sequence ID" value="KZO90734.1"/>
    <property type="molecule type" value="Genomic_DNA"/>
</dbReference>
<sequence>MSRERTQTAKQRLPDAHTMPSEGAAKKPMPSIESVKHILKLISNLPPPLLPRVFPHNPSKPPGVASPSSVPDHQPRPSATEKPTEPVNEDPVTPPSQKRKREDENTHARPNAVKTEKEDSPPLKKLRTNGNAFDGSPIPAARISGVTFASPSVPPSTPDSNGKHAGDLGFDAPKKRPKVQLVNMKTSLIKFIRQNKKSSDHLWDDSTVLDGESPAASPGDDPVLASLLQKTDSLLFGLAALWCEEEYMSVENELWRNFNEPFLEHPEWKEKKKNDPYLPCARWMGAGRWNRFIVRVQDVLRSWEGYMATSPSPSVGSGIALTHWILASAHHWCAEAHVRHAAMASRVSYRDEKLGELRAGEYDYIQDRGWQNKVRISRSVPKSISAARYHSDRSVTYLDRARSVLLNPGFLATHFPRTWDNCTRVPPKPENATAEAGEVPLIPPYDPWSSDPIAHYKVPSQAPEDAFSFQWPIDLRCPATHLGAFGRSLVYEIGNKAWPACDVELKPFGLAACFRRPKPAVSHSFWQ</sequence>
<gene>
    <name evidence="2" type="ORF">CALVIDRAFT_602716</name>
</gene>
<feature type="compositionally biased region" description="Basic and acidic residues" evidence="1">
    <location>
        <begin position="1"/>
        <end position="15"/>
    </location>
</feature>
<evidence type="ECO:0000256" key="1">
    <source>
        <dbReference type="SAM" id="MobiDB-lite"/>
    </source>
</evidence>
<feature type="region of interest" description="Disordered" evidence="1">
    <location>
        <begin position="45"/>
        <end position="173"/>
    </location>
</feature>
<dbReference type="OrthoDB" id="3351485at2759"/>
<proteinExistence type="predicted"/>
<feature type="region of interest" description="Disordered" evidence="1">
    <location>
        <begin position="1"/>
        <end position="32"/>
    </location>
</feature>
<dbReference type="Proteomes" id="UP000076738">
    <property type="component" value="Unassembled WGS sequence"/>
</dbReference>
<name>A0A167GN56_CALVF</name>
<protein>
    <submittedName>
        <fullName evidence="2">Uncharacterized protein</fullName>
    </submittedName>
</protein>
<keyword evidence="3" id="KW-1185">Reference proteome</keyword>
<organism evidence="2 3">
    <name type="scientific">Calocera viscosa (strain TUFC12733)</name>
    <dbReference type="NCBI Taxonomy" id="1330018"/>
    <lineage>
        <taxon>Eukaryota</taxon>
        <taxon>Fungi</taxon>
        <taxon>Dikarya</taxon>
        <taxon>Basidiomycota</taxon>
        <taxon>Agaricomycotina</taxon>
        <taxon>Dacrymycetes</taxon>
        <taxon>Dacrymycetales</taxon>
        <taxon>Dacrymycetaceae</taxon>
        <taxon>Calocera</taxon>
    </lineage>
</organism>